<dbReference type="Proteomes" id="UP001201812">
    <property type="component" value="Unassembled WGS sequence"/>
</dbReference>
<reference evidence="1" key="1">
    <citation type="submission" date="2022-01" db="EMBL/GenBank/DDBJ databases">
        <title>Genome Sequence Resource for Two Populations of Ditylenchus destructor, the Migratory Endoparasitic Phytonematode.</title>
        <authorList>
            <person name="Zhang H."/>
            <person name="Lin R."/>
            <person name="Xie B."/>
        </authorList>
    </citation>
    <scope>NUCLEOTIDE SEQUENCE</scope>
    <source>
        <strain evidence="1">BazhouSP</strain>
    </source>
</reference>
<proteinExistence type="predicted"/>
<dbReference type="AlphaFoldDB" id="A0AAD4R4A8"/>
<dbReference type="EMBL" id="JAKKPZ010000035">
    <property type="protein sequence ID" value="KAI1708523.1"/>
    <property type="molecule type" value="Genomic_DNA"/>
</dbReference>
<organism evidence="1 2">
    <name type="scientific">Ditylenchus destructor</name>
    <dbReference type="NCBI Taxonomy" id="166010"/>
    <lineage>
        <taxon>Eukaryota</taxon>
        <taxon>Metazoa</taxon>
        <taxon>Ecdysozoa</taxon>
        <taxon>Nematoda</taxon>
        <taxon>Chromadorea</taxon>
        <taxon>Rhabditida</taxon>
        <taxon>Tylenchina</taxon>
        <taxon>Tylenchomorpha</taxon>
        <taxon>Sphaerularioidea</taxon>
        <taxon>Anguinidae</taxon>
        <taxon>Anguininae</taxon>
        <taxon>Ditylenchus</taxon>
    </lineage>
</organism>
<evidence type="ECO:0000313" key="1">
    <source>
        <dbReference type="EMBL" id="KAI1708523.1"/>
    </source>
</evidence>
<evidence type="ECO:0000313" key="2">
    <source>
        <dbReference type="Proteomes" id="UP001201812"/>
    </source>
</evidence>
<name>A0AAD4R4A8_9BILA</name>
<accession>A0AAD4R4A8</accession>
<comment type="caution">
    <text evidence="1">The sequence shown here is derived from an EMBL/GenBank/DDBJ whole genome shotgun (WGS) entry which is preliminary data.</text>
</comment>
<protein>
    <submittedName>
        <fullName evidence="1">Uncharacterized protein</fullName>
    </submittedName>
</protein>
<gene>
    <name evidence="1" type="ORF">DdX_11911</name>
</gene>
<sequence>MEPERRAPLRLGRVWYQTIAQEMGFQENQVRSTRNASRRLTGKWEGHAMREDRRKVWIQTSQFRRAYVHSRSARGGQLNDMMEAGQLVPLHIPTTLLLL</sequence>
<keyword evidence="2" id="KW-1185">Reference proteome</keyword>